<name>A0A4C1VYZ5_EUMVA</name>
<feature type="region of interest" description="Disordered" evidence="1">
    <location>
        <begin position="35"/>
        <end position="55"/>
    </location>
</feature>
<evidence type="ECO:0000313" key="2">
    <source>
        <dbReference type="EMBL" id="GBP43469.1"/>
    </source>
</evidence>
<accession>A0A4C1VYZ5</accession>
<gene>
    <name evidence="2" type="ORF">EVAR_16043_1</name>
</gene>
<dbReference type="AlphaFoldDB" id="A0A4C1VYZ5"/>
<reference evidence="2 3" key="1">
    <citation type="journal article" date="2019" name="Commun. Biol.">
        <title>The bagworm genome reveals a unique fibroin gene that provides high tensile strength.</title>
        <authorList>
            <person name="Kono N."/>
            <person name="Nakamura H."/>
            <person name="Ohtoshi R."/>
            <person name="Tomita M."/>
            <person name="Numata K."/>
            <person name="Arakawa K."/>
        </authorList>
    </citation>
    <scope>NUCLEOTIDE SEQUENCE [LARGE SCALE GENOMIC DNA]</scope>
</reference>
<evidence type="ECO:0000313" key="3">
    <source>
        <dbReference type="Proteomes" id="UP000299102"/>
    </source>
</evidence>
<organism evidence="2 3">
    <name type="scientific">Eumeta variegata</name>
    <name type="common">Bagworm moth</name>
    <name type="synonym">Eumeta japonica</name>
    <dbReference type="NCBI Taxonomy" id="151549"/>
    <lineage>
        <taxon>Eukaryota</taxon>
        <taxon>Metazoa</taxon>
        <taxon>Ecdysozoa</taxon>
        <taxon>Arthropoda</taxon>
        <taxon>Hexapoda</taxon>
        <taxon>Insecta</taxon>
        <taxon>Pterygota</taxon>
        <taxon>Neoptera</taxon>
        <taxon>Endopterygota</taxon>
        <taxon>Lepidoptera</taxon>
        <taxon>Glossata</taxon>
        <taxon>Ditrysia</taxon>
        <taxon>Tineoidea</taxon>
        <taxon>Psychidae</taxon>
        <taxon>Oiketicinae</taxon>
        <taxon>Eumeta</taxon>
    </lineage>
</organism>
<protein>
    <submittedName>
        <fullName evidence="2">Uncharacterized protein</fullName>
    </submittedName>
</protein>
<dbReference type="EMBL" id="BGZK01000436">
    <property type="protein sequence ID" value="GBP43469.1"/>
    <property type="molecule type" value="Genomic_DNA"/>
</dbReference>
<sequence length="132" mass="14210">MSRHTTAAFGSARQTRARLLLCSNNSAVQLRVTHDTEAADSADRDSRRAAAAGGQFGEQQSVKIVNCSQLVTPAHDGPSLVSRATLGEATIKLRPFFYTNGACFRLCSLKSTSLNVYNDVSRSLDIDFSLNG</sequence>
<dbReference type="Proteomes" id="UP000299102">
    <property type="component" value="Unassembled WGS sequence"/>
</dbReference>
<keyword evidence="3" id="KW-1185">Reference proteome</keyword>
<feature type="compositionally biased region" description="Basic and acidic residues" evidence="1">
    <location>
        <begin position="35"/>
        <end position="48"/>
    </location>
</feature>
<proteinExistence type="predicted"/>
<evidence type="ECO:0000256" key="1">
    <source>
        <dbReference type="SAM" id="MobiDB-lite"/>
    </source>
</evidence>
<comment type="caution">
    <text evidence="2">The sequence shown here is derived from an EMBL/GenBank/DDBJ whole genome shotgun (WGS) entry which is preliminary data.</text>
</comment>